<dbReference type="GO" id="GO:0016740">
    <property type="term" value="F:transferase activity"/>
    <property type="evidence" value="ECO:0007669"/>
    <property type="project" value="UniProtKB-KW"/>
</dbReference>
<dbReference type="Gene3D" id="3.90.1200.10">
    <property type="match status" value="1"/>
</dbReference>
<dbReference type="Proteomes" id="UP000276443">
    <property type="component" value="Unassembled WGS sequence"/>
</dbReference>
<keyword evidence="3" id="KW-1185">Reference proteome</keyword>
<sequence length="306" mass="35931">MNSRYIINQFGFNVEEDQESIYPFSPVYRVGEVIIKRTQSPLVQAHRLVEYLNHLKESGVQVVTPVDLEGSNPVELGEDCYICYPFIEGDVYRGHVDQIRQAGELLGHIHSLSSGDNTYGLEEYDVFDFYHHEVDDHIEKIGQFVDTYQVDIDIDLLNDIFHRSVDQQEELQKAPLTWVETPHDYKANNLIFKEKPFLIDPDNAQRIPRVFDLALALLLFHNEMSTAPHRTFTPQEWQVFLEGYQKYQTFTEQEVLCWEDAVNHVFLDDVMWLLAEEDEDWERQEQRDLFVSIATLISNLDHYTLK</sequence>
<reference evidence="2 3" key="1">
    <citation type="submission" date="2018-11" db="EMBL/GenBank/DDBJ databases">
        <title>Genomic Encyclopedia of Type Strains, Phase IV (KMG-IV): sequencing the most valuable type-strain genomes for metagenomic binning, comparative biology and taxonomic classification.</title>
        <authorList>
            <person name="Goeker M."/>
        </authorList>
    </citation>
    <scope>NUCLEOTIDE SEQUENCE [LARGE SCALE GENOMIC DNA]</scope>
    <source>
        <strain evidence="2 3">DSM 18090</strain>
    </source>
</reference>
<gene>
    <name evidence="2" type="ORF">EDC24_2675</name>
</gene>
<organism evidence="2 3">
    <name type="scientific">Aquisalibacillus elongatus</name>
    <dbReference type="NCBI Taxonomy" id="485577"/>
    <lineage>
        <taxon>Bacteria</taxon>
        <taxon>Bacillati</taxon>
        <taxon>Bacillota</taxon>
        <taxon>Bacilli</taxon>
        <taxon>Bacillales</taxon>
        <taxon>Bacillaceae</taxon>
        <taxon>Aquisalibacillus</taxon>
    </lineage>
</organism>
<keyword evidence="2" id="KW-0808">Transferase</keyword>
<evidence type="ECO:0000259" key="1">
    <source>
        <dbReference type="Pfam" id="PF01636"/>
    </source>
</evidence>
<dbReference type="SUPFAM" id="SSF56112">
    <property type="entry name" value="Protein kinase-like (PK-like)"/>
    <property type="match status" value="1"/>
</dbReference>
<evidence type="ECO:0000313" key="3">
    <source>
        <dbReference type="Proteomes" id="UP000276443"/>
    </source>
</evidence>
<name>A0A3N5AZJ3_9BACI</name>
<protein>
    <submittedName>
        <fullName evidence="2">Spectinomycin phosphotransferase</fullName>
    </submittedName>
</protein>
<accession>A0A3N5AZJ3</accession>
<comment type="caution">
    <text evidence="2">The sequence shown here is derived from an EMBL/GenBank/DDBJ whole genome shotgun (WGS) entry which is preliminary data.</text>
</comment>
<evidence type="ECO:0000313" key="2">
    <source>
        <dbReference type="EMBL" id="RPF50706.1"/>
    </source>
</evidence>
<proteinExistence type="predicted"/>
<dbReference type="InterPro" id="IPR002575">
    <property type="entry name" value="Aminoglycoside_PTrfase"/>
</dbReference>
<dbReference type="Pfam" id="PF01636">
    <property type="entry name" value="APH"/>
    <property type="match status" value="1"/>
</dbReference>
<feature type="domain" description="Aminoglycoside phosphotransferase" evidence="1">
    <location>
        <begin position="33"/>
        <end position="223"/>
    </location>
</feature>
<dbReference type="InterPro" id="IPR011009">
    <property type="entry name" value="Kinase-like_dom_sf"/>
</dbReference>
<dbReference type="AlphaFoldDB" id="A0A3N5AZJ3"/>
<dbReference type="OrthoDB" id="2706791at2"/>
<dbReference type="EMBL" id="RKRF01000012">
    <property type="protein sequence ID" value="RPF50706.1"/>
    <property type="molecule type" value="Genomic_DNA"/>
</dbReference>